<evidence type="ECO:0000256" key="1">
    <source>
        <dbReference type="SAM" id="MobiDB-lite"/>
    </source>
</evidence>
<accession>A0AAP0JBG0</accession>
<name>A0AAP0JBG0_9MAGN</name>
<sequence length="84" mass="9978">MKRSHQIRESSGAKPPNPLDLDHRMDSMMDDSPDQNTWPYRLVSEVRKIKMPTFNREDLLIWLNQVGQYFQLHELLEVSKLRVA</sequence>
<evidence type="ECO:0000313" key="3">
    <source>
        <dbReference type="Proteomes" id="UP001417504"/>
    </source>
</evidence>
<protein>
    <submittedName>
        <fullName evidence="2">Uncharacterized protein</fullName>
    </submittedName>
</protein>
<gene>
    <name evidence="2" type="ORF">Sjap_011321</name>
</gene>
<keyword evidence="3" id="KW-1185">Reference proteome</keyword>
<evidence type="ECO:0000313" key="2">
    <source>
        <dbReference type="EMBL" id="KAK9130834.1"/>
    </source>
</evidence>
<comment type="caution">
    <text evidence="2">The sequence shown here is derived from an EMBL/GenBank/DDBJ whole genome shotgun (WGS) entry which is preliminary data.</text>
</comment>
<reference evidence="2 3" key="1">
    <citation type="submission" date="2024-01" db="EMBL/GenBank/DDBJ databases">
        <title>Genome assemblies of Stephania.</title>
        <authorList>
            <person name="Yang L."/>
        </authorList>
    </citation>
    <scope>NUCLEOTIDE SEQUENCE [LARGE SCALE GENOMIC DNA]</scope>
    <source>
        <strain evidence="2">QJT</strain>
        <tissue evidence="2">Leaf</tissue>
    </source>
</reference>
<dbReference type="AlphaFoldDB" id="A0AAP0JBG0"/>
<dbReference type="EMBL" id="JBBNAE010000004">
    <property type="protein sequence ID" value="KAK9130834.1"/>
    <property type="molecule type" value="Genomic_DNA"/>
</dbReference>
<proteinExistence type="predicted"/>
<feature type="region of interest" description="Disordered" evidence="1">
    <location>
        <begin position="1"/>
        <end position="34"/>
    </location>
</feature>
<organism evidence="2 3">
    <name type="scientific">Stephania japonica</name>
    <dbReference type="NCBI Taxonomy" id="461633"/>
    <lineage>
        <taxon>Eukaryota</taxon>
        <taxon>Viridiplantae</taxon>
        <taxon>Streptophyta</taxon>
        <taxon>Embryophyta</taxon>
        <taxon>Tracheophyta</taxon>
        <taxon>Spermatophyta</taxon>
        <taxon>Magnoliopsida</taxon>
        <taxon>Ranunculales</taxon>
        <taxon>Menispermaceae</taxon>
        <taxon>Menispermoideae</taxon>
        <taxon>Cissampelideae</taxon>
        <taxon>Stephania</taxon>
    </lineage>
</organism>
<dbReference type="Proteomes" id="UP001417504">
    <property type="component" value="Unassembled WGS sequence"/>
</dbReference>